<comment type="similarity">
    <text evidence="3">Belongs to the bacterial sugar transferase family.</text>
</comment>
<feature type="transmembrane region" description="Helical" evidence="10">
    <location>
        <begin position="73"/>
        <end position="91"/>
    </location>
</feature>
<dbReference type="EMBL" id="JBHTND010000028">
    <property type="protein sequence ID" value="MFD1303379.1"/>
    <property type="molecule type" value="Genomic_DNA"/>
</dbReference>
<evidence type="ECO:0000256" key="8">
    <source>
        <dbReference type="ARBA" id="ARBA00023136"/>
    </source>
</evidence>
<proteinExistence type="inferred from homology"/>
<protein>
    <submittedName>
        <fullName evidence="12">Exopolysaccharide biosynthesis polyprenyl glycosylphosphotransferase</fullName>
    </submittedName>
</protein>
<feature type="transmembrane region" description="Helical" evidence="10">
    <location>
        <begin position="300"/>
        <end position="323"/>
    </location>
</feature>
<keyword evidence="7 10" id="KW-1133">Transmembrane helix</keyword>
<evidence type="ECO:0000256" key="9">
    <source>
        <dbReference type="ARBA" id="ARBA00023169"/>
    </source>
</evidence>
<keyword evidence="4" id="KW-1003">Cell membrane</keyword>
<dbReference type="InterPro" id="IPR003362">
    <property type="entry name" value="Bact_transf"/>
</dbReference>
<gene>
    <name evidence="12" type="ORF">ACFQ4G_17540</name>
</gene>
<feature type="transmembrane region" description="Helical" evidence="10">
    <location>
        <begin position="127"/>
        <end position="150"/>
    </location>
</feature>
<dbReference type="RefSeq" id="WP_238208108.1">
    <property type="nucleotide sequence ID" value="NZ_JBHTND010000028.1"/>
</dbReference>
<evidence type="ECO:0000256" key="5">
    <source>
        <dbReference type="ARBA" id="ARBA00022679"/>
    </source>
</evidence>
<dbReference type="Pfam" id="PF02397">
    <property type="entry name" value="Bac_transf"/>
    <property type="match status" value="1"/>
</dbReference>
<evidence type="ECO:0000256" key="1">
    <source>
        <dbReference type="ARBA" id="ARBA00004141"/>
    </source>
</evidence>
<evidence type="ECO:0000313" key="13">
    <source>
        <dbReference type="Proteomes" id="UP001597176"/>
    </source>
</evidence>
<evidence type="ECO:0000256" key="2">
    <source>
        <dbReference type="ARBA" id="ARBA00004236"/>
    </source>
</evidence>
<sequence>MSSNILAPTFAPTLHGVEKKSLSQVSKTGSGRRLTTVLSLAAVDAAVSAIAVQGGSILIGDQSVGLKGQVPDFILIPALACAIYAAAGLYGGYGPSPAERLRLRTGSIAILIFGCCVFQAGDGLTMAEIACSGMTALLLLILGFYAEVVVRRILIRRRLWGATTAIVGTDACGIALANALLAQPELGFNPVGFINVAEGAGRSGTGDDTPLPVLGSLEDAARLRPGIEVAVFCSCVDFTVNDLAHPGPLPFPKVVVAQQIQDLQSLWLQTRTLGGVVGIEIRRDLYRTGNLRLKRMMDALLAMPALLLAAPVIGILALAIKLIDPGPAFYGQMRVGRNGRPIRVLKLRSMYRDAEKRLDDHLAAKPEAHAEWHRFFKLANDPRILPGIGTLIRRSSLDELPQLWNVVRGDISLVGPRPFPSYHTDRFDPDFQALRSSVSPGLTGLWQVSSRSDGDLSVQKSQDSFYIRNWSIWLDLYILLATVPAVFSGSGAR</sequence>
<feature type="transmembrane region" description="Helical" evidence="10">
    <location>
        <begin position="103"/>
        <end position="121"/>
    </location>
</feature>
<dbReference type="PANTHER" id="PTHR30576">
    <property type="entry name" value="COLANIC BIOSYNTHESIS UDP-GLUCOSE LIPID CARRIER TRANSFERASE"/>
    <property type="match status" value="1"/>
</dbReference>
<comment type="subcellular location">
    <subcellularLocation>
        <location evidence="2">Cell membrane</location>
    </subcellularLocation>
    <subcellularLocation>
        <location evidence="1">Membrane</location>
        <topology evidence="1">Multi-pass membrane protein</topology>
    </subcellularLocation>
</comment>
<keyword evidence="13" id="KW-1185">Reference proteome</keyword>
<evidence type="ECO:0000256" key="10">
    <source>
        <dbReference type="SAM" id="Phobius"/>
    </source>
</evidence>
<keyword evidence="6 10" id="KW-0812">Transmembrane</keyword>
<evidence type="ECO:0000256" key="7">
    <source>
        <dbReference type="ARBA" id="ARBA00022989"/>
    </source>
</evidence>
<evidence type="ECO:0000256" key="6">
    <source>
        <dbReference type="ARBA" id="ARBA00022692"/>
    </source>
</evidence>
<accession>A0ABW3X3C2</accession>
<dbReference type="NCBIfam" id="TIGR03025">
    <property type="entry name" value="EPS_sugtrans"/>
    <property type="match status" value="1"/>
</dbReference>
<dbReference type="PANTHER" id="PTHR30576:SF4">
    <property type="entry name" value="UNDECAPRENYL-PHOSPHATE GALACTOSE PHOSPHOTRANSFERASE"/>
    <property type="match status" value="1"/>
</dbReference>
<feature type="domain" description="Bacterial sugar transferase" evidence="11">
    <location>
        <begin position="294"/>
        <end position="487"/>
    </location>
</feature>
<reference evidence="13" key="1">
    <citation type="journal article" date="2019" name="Int. J. Syst. Evol. Microbiol.">
        <title>The Global Catalogue of Microorganisms (GCM) 10K type strain sequencing project: providing services to taxonomists for standard genome sequencing and annotation.</title>
        <authorList>
            <consortium name="The Broad Institute Genomics Platform"/>
            <consortium name="The Broad Institute Genome Sequencing Center for Infectious Disease"/>
            <person name="Wu L."/>
            <person name="Ma J."/>
        </authorList>
    </citation>
    <scope>NUCLEOTIDE SEQUENCE [LARGE SCALE GENOMIC DNA]</scope>
    <source>
        <strain evidence="13">CCUG 56108</strain>
    </source>
</reference>
<evidence type="ECO:0000256" key="4">
    <source>
        <dbReference type="ARBA" id="ARBA00022475"/>
    </source>
</evidence>
<evidence type="ECO:0000313" key="12">
    <source>
        <dbReference type="EMBL" id="MFD1303379.1"/>
    </source>
</evidence>
<feature type="transmembrane region" description="Helical" evidence="10">
    <location>
        <begin position="470"/>
        <end position="487"/>
    </location>
</feature>
<evidence type="ECO:0000259" key="11">
    <source>
        <dbReference type="Pfam" id="PF02397"/>
    </source>
</evidence>
<keyword evidence="5" id="KW-0808">Transferase</keyword>
<keyword evidence="9" id="KW-0270">Exopolysaccharide synthesis</keyword>
<feature type="transmembrane region" description="Helical" evidence="10">
    <location>
        <begin position="34"/>
        <end position="53"/>
    </location>
</feature>
<dbReference type="InterPro" id="IPR017475">
    <property type="entry name" value="EPS_sugar_tfrase"/>
</dbReference>
<comment type="caution">
    <text evidence="12">The sequence shown here is derived from an EMBL/GenBank/DDBJ whole genome shotgun (WGS) entry which is preliminary data.</text>
</comment>
<dbReference type="Proteomes" id="UP001597176">
    <property type="component" value="Unassembled WGS sequence"/>
</dbReference>
<organism evidence="12 13">
    <name type="scientific">Methylobacterium marchantiae</name>
    <dbReference type="NCBI Taxonomy" id="600331"/>
    <lineage>
        <taxon>Bacteria</taxon>
        <taxon>Pseudomonadati</taxon>
        <taxon>Pseudomonadota</taxon>
        <taxon>Alphaproteobacteria</taxon>
        <taxon>Hyphomicrobiales</taxon>
        <taxon>Methylobacteriaceae</taxon>
        <taxon>Methylobacterium</taxon>
    </lineage>
</organism>
<name>A0ABW3X3C2_9HYPH</name>
<evidence type="ECO:0000256" key="3">
    <source>
        <dbReference type="ARBA" id="ARBA00006464"/>
    </source>
</evidence>
<keyword evidence="8 10" id="KW-0472">Membrane</keyword>